<dbReference type="InterPro" id="IPR001128">
    <property type="entry name" value="Cyt_P450"/>
</dbReference>
<dbReference type="GO" id="GO:0016705">
    <property type="term" value="F:oxidoreductase activity, acting on paired donors, with incorporation or reduction of molecular oxygen"/>
    <property type="evidence" value="ECO:0007669"/>
    <property type="project" value="InterPro"/>
</dbReference>
<proteinExistence type="inferred from homology"/>
<dbReference type="Gene3D" id="1.10.630.10">
    <property type="entry name" value="Cytochrome P450"/>
    <property type="match status" value="2"/>
</dbReference>
<keyword evidence="4 5" id="KW-0408">Iron</keyword>
<dbReference type="PRINTS" id="PR00465">
    <property type="entry name" value="EP450IV"/>
</dbReference>
<accession>M7YV38</accession>
<keyword evidence="6" id="KW-0503">Monooxygenase</keyword>
<dbReference type="GO" id="GO:0020037">
    <property type="term" value="F:heme binding"/>
    <property type="evidence" value="ECO:0007669"/>
    <property type="project" value="InterPro"/>
</dbReference>
<keyword evidence="7" id="KW-0489">Methyltransferase</keyword>
<evidence type="ECO:0000256" key="1">
    <source>
        <dbReference type="ARBA" id="ARBA00010617"/>
    </source>
</evidence>
<dbReference type="InterPro" id="IPR036396">
    <property type="entry name" value="Cyt_P450_sf"/>
</dbReference>
<dbReference type="eggNOG" id="KOG0684">
    <property type="taxonomic scope" value="Eukaryota"/>
</dbReference>
<dbReference type="EMBL" id="KD180795">
    <property type="protein sequence ID" value="EMS54568.1"/>
    <property type="molecule type" value="Genomic_DNA"/>
</dbReference>
<evidence type="ECO:0000256" key="2">
    <source>
        <dbReference type="ARBA" id="ARBA00022617"/>
    </source>
</evidence>
<comment type="similarity">
    <text evidence="1 6">Belongs to the cytochrome P450 family.</text>
</comment>
<protein>
    <submittedName>
        <fullName evidence="7">Obtusifoliol 14-alpha demethylase</fullName>
    </submittedName>
</protein>
<dbReference type="InterPro" id="IPR017972">
    <property type="entry name" value="Cyt_P450_CS"/>
</dbReference>
<evidence type="ECO:0000256" key="4">
    <source>
        <dbReference type="ARBA" id="ARBA00023004"/>
    </source>
</evidence>
<dbReference type="InterPro" id="IPR002403">
    <property type="entry name" value="Cyt_P450_E_grp-IV"/>
</dbReference>
<keyword evidence="2 5" id="KW-0349">Heme</keyword>
<evidence type="ECO:0000256" key="3">
    <source>
        <dbReference type="ARBA" id="ARBA00022723"/>
    </source>
</evidence>
<dbReference type="PANTHER" id="PTHR24304:SF2">
    <property type="entry name" value="24-HYDROXYCHOLESTEROL 7-ALPHA-HYDROXYLASE"/>
    <property type="match status" value="1"/>
</dbReference>
<dbReference type="PANTHER" id="PTHR24304">
    <property type="entry name" value="CYTOCHROME P450 FAMILY 7"/>
    <property type="match status" value="1"/>
</dbReference>
<dbReference type="GO" id="GO:0008168">
    <property type="term" value="F:methyltransferase activity"/>
    <property type="evidence" value="ECO:0007669"/>
    <property type="project" value="UniProtKB-KW"/>
</dbReference>
<name>M7YV38_TRIUA</name>
<evidence type="ECO:0000313" key="7">
    <source>
        <dbReference type="EMBL" id="EMS54568.1"/>
    </source>
</evidence>
<gene>
    <name evidence="7" type="ORF">TRIUR3_33027</name>
</gene>
<dbReference type="InterPro" id="IPR050529">
    <property type="entry name" value="CYP450_sterol_14alpha_dmase"/>
</dbReference>
<dbReference type="SUPFAM" id="SSF48264">
    <property type="entry name" value="Cytochrome P450"/>
    <property type="match status" value="1"/>
</dbReference>
<dbReference type="PROSITE" id="PS00086">
    <property type="entry name" value="CYTOCHROME_P450"/>
    <property type="match status" value="1"/>
</dbReference>
<dbReference type="AlphaFoldDB" id="M7YV38"/>
<comment type="cofactor">
    <cofactor evidence="5">
        <name>heme</name>
        <dbReference type="ChEBI" id="CHEBI:30413"/>
    </cofactor>
</comment>
<dbReference type="GO" id="GO:0004497">
    <property type="term" value="F:monooxygenase activity"/>
    <property type="evidence" value="ECO:0007669"/>
    <property type="project" value="UniProtKB-KW"/>
</dbReference>
<evidence type="ECO:0000256" key="5">
    <source>
        <dbReference type="PIRSR" id="PIRSR602403-1"/>
    </source>
</evidence>
<dbReference type="STRING" id="4572.M7YV38"/>
<dbReference type="GO" id="GO:0032259">
    <property type="term" value="P:methylation"/>
    <property type="evidence" value="ECO:0007669"/>
    <property type="project" value="UniProtKB-KW"/>
</dbReference>
<reference evidence="7" key="1">
    <citation type="journal article" date="2013" name="Nature">
        <title>Draft genome of the wheat A-genome progenitor Triticum urartu.</title>
        <authorList>
            <person name="Ling H.Q."/>
            <person name="Zhao S."/>
            <person name="Liu D."/>
            <person name="Wang J."/>
            <person name="Sun H."/>
            <person name="Zhang C."/>
            <person name="Fan H."/>
            <person name="Li D."/>
            <person name="Dong L."/>
            <person name="Tao Y."/>
            <person name="Gao C."/>
            <person name="Wu H."/>
            <person name="Li Y."/>
            <person name="Cui Y."/>
            <person name="Guo X."/>
            <person name="Zheng S."/>
            <person name="Wang B."/>
            <person name="Yu K."/>
            <person name="Liang Q."/>
            <person name="Yang W."/>
            <person name="Lou X."/>
            <person name="Chen J."/>
            <person name="Feng M."/>
            <person name="Jian J."/>
            <person name="Zhang X."/>
            <person name="Luo G."/>
            <person name="Jiang Y."/>
            <person name="Liu J."/>
            <person name="Wang Z."/>
            <person name="Sha Y."/>
            <person name="Zhang B."/>
            <person name="Wu H."/>
            <person name="Tang D."/>
            <person name="Shen Q."/>
            <person name="Xue P."/>
            <person name="Zou S."/>
            <person name="Wang X."/>
            <person name="Liu X."/>
            <person name="Wang F."/>
            <person name="Yang Y."/>
            <person name="An X."/>
            <person name="Dong Z."/>
            <person name="Zhang K."/>
            <person name="Zhang X."/>
            <person name="Luo M.C."/>
            <person name="Dvorak J."/>
            <person name="Tong Y."/>
            <person name="Wang J."/>
            <person name="Yang H."/>
            <person name="Li Z."/>
            <person name="Wang D."/>
            <person name="Zhang A."/>
            <person name="Wang J."/>
        </authorList>
    </citation>
    <scope>NUCLEOTIDE SEQUENCE</scope>
</reference>
<sequence length="369" mass="41847">MAAKQRGAAAGEHGTVDLKQELGLVLMRIANRCLLGEQIRDNMFDEVTHLLHELFENGLHMTSLFFPYLPITPHRRRDAARAKLGEIFHEAVRARRTSGRAENDVLQKLVESRYADGRPVTESEIAGLLIGMIFAGQHTSASAAIWTGACLLSHGDGRHLEAAVERQRAGPRAEPRTTCYRSSWSQDGRHLEAAVEEQRQIIFRHGRERVDYDVLREMGTLRCCIMEALRMHAPANVIIRQANKSFGVQARDGSRYAIPKGHTLVTSPAVNNRLPHIFEDPHVYDPSRFGPGREEDKVGGKFSFTPFSAGRHVCLGEDYAYMQIKVIWSHLLRYFELKIISPFPDEEWEKFIPGPRGKVMVTYKRRLVE</sequence>
<keyword evidence="6" id="KW-0560">Oxidoreductase</keyword>
<organism evidence="7">
    <name type="scientific">Triticum urartu</name>
    <name type="common">Red wild einkorn</name>
    <name type="synonym">Crithodium urartu</name>
    <dbReference type="NCBI Taxonomy" id="4572"/>
    <lineage>
        <taxon>Eukaryota</taxon>
        <taxon>Viridiplantae</taxon>
        <taxon>Streptophyta</taxon>
        <taxon>Embryophyta</taxon>
        <taxon>Tracheophyta</taxon>
        <taxon>Spermatophyta</taxon>
        <taxon>Magnoliopsida</taxon>
        <taxon>Liliopsida</taxon>
        <taxon>Poales</taxon>
        <taxon>Poaceae</taxon>
        <taxon>BOP clade</taxon>
        <taxon>Pooideae</taxon>
        <taxon>Triticodae</taxon>
        <taxon>Triticeae</taxon>
        <taxon>Triticinae</taxon>
        <taxon>Triticum</taxon>
    </lineage>
</organism>
<feature type="binding site" description="axial binding residue" evidence="5">
    <location>
        <position position="314"/>
    </location>
    <ligand>
        <name>heme</name>
        <dbReference type="ChEBI" id="CHEBI:30413"/>
    </ligand>
    <ligandPart>
        <name>Fe</name>
        <dbReference type="ChEBI" id="CHEBI:18248"/>
    </ligandPart>
</feature>
<evidence type="ECO:0000256" key="6">
    <source>
        <dbReference type="RuleBase" id="RU000461"/>
    </source>
</evidence>
<dbReference type="PRINTS" id="PR00385">
    <property type="entry name" value="P450"/>
</dbReference>
<keyword evidence="3 5" id="KW-0479">Metal-binding</keyword>
<dbReference type="Pfam" id="PF00067">
    <property type="entry name" value="p450"/>
    <property type="match status" value="2"/>
</dbReference>
<keyword evidence="7" id="KW-0808">Transferase</keyword>
<dbReference type="GO" id="GO:0005506">
    <property type="term" value="F:iron ion binding"/>
    <property type="evidence" value="ECO:0007669"/>
    <property type="project" value="InterPro"/>
</dbReference>